<evidence type="ECO:0000256" key="6">
    <source>
        <dbReference type="ARBA" id="ARBA00022847"/>
    </source>
</evidence>
<dbReference type="Gene3D" id="1.20.1250.20">
    <property type="entry name" value="MFS general substrate transporter like domains"/>
    <property type="match status" value="1"/>
</dbReference>
<dbReference type="EMBL" id="BAABJP010000067">
    <property type="protein sequence ID" value="GAA5175694.1"/>
    <property type="molecule type" value="Genomic_DNA"/>
</dbReference>
<feature type="transmembrane region" description="Helical" evidence="9">
    <location>
        <begin position="84"/>
        <end position="103"/>
    </location>
</feature>
<evidence type="ECO:0000256" key="7">
    <source>
        <dbReference type="ARBA" id="ARBA00022989"/>
    </source>
</evidence>
<feature type="transmembrane region" description="Helical" evidence="9">
    <location>
        <begin position="109"/>
        <end position="129"/>
    </location>
</feature>
<keyword evidence="6" id="KW-0769">Symport</keyword>
<comment type="caution">
    <text evidence="11">The sequence shown here is derived from an EMBL/GenBank/DDBJ whole genome shotgun (WGS) entry which is preliminary data.</text>
</comment>
<feature type="transmembrane region" description="Helical" evidence="9">
    <location>
        <begin position="21"/>
        <end position="43"/>
    </location>
</feature>
<evidence type="ECO:0000256" key="8">
    <source>
        <dbReference type="ARBA" id="ARBA00023136"/>
    </source>
</evidence>
<name>A0ABP9REA5_9PSEU</name>
<keyword evidence="12" id="KW-1185">Reference proteome</keyword>
<evidence type="ECO:0000256" key="9">
    <source>
        <dbReference type="SAM" id="Phobius"/>
    </source>
</evidence>
<dbReference type="RefSeq" id="WP_185060732.1">
    <property type="nucleotide sequence ID" value="NZ_BAABJP010000067.1"/>
</dbReference>
<feature type="domain" description="Major facilitator superfamily (MFS) profile" evidence="10">
    <location>
        <begin position="13"/>
        <end position="421"/>
    </location>
</feature>
<evidence type="ECO:0000313" key="11">
    <source>
        <dbReference type="EMBL" id="GAA5175694.1"/>
    </source>
</evidence>
<dbReference type="Pfam" id="PF07690">
    <property type="entry name" value="MFS_1"/>
    <property type="match status" value="1"/>
</dbReference>
<evidence type="ECO:0000259" key="10">
    <source>
        <dbReference type="PROSITE" id="PS50850"/>
    </source>
</evidence>
<keyword evidence="5 9" id="KW-0812">Transmembrane</keyword>
<sequence>MTAGERTAVSRRPLVGAGVGTFIEFYDFAIYALSVPIIAARFFPAGDSGAALISAFAVYGVAFVIRPLGGVVFGVLGDRYGRRGVLVTVLTLIGVATALIGVLPGYADAGLLAPALLVGLRLLQGLSAGGEVTSATSFALEHAPERQRSLWITVVVATSAVSSVVGLLVVLALNAALGEAAFTEWGWRICFLLALPLSLIGLYVRMRTEESPAYQRARRTEGLSAAPVREVLARHRPAVGTAFALAAMTGLGFYYLAGYFPTYLQVTAGLSRASALAANGVALLVFAVALPGCGALADRWGRRPAVRAGAVLLVLTGVPAYLLAGQGSFASAVAGQVLLALALAVFGGGSYVALLEVFPTRTRLTGAAIGYNLGYALLGGTAPLLASALVAAFHSPFAPGFYLSAVALLVLVGTRSMPETREVDISD</sequence>
<feature type="transmembrane region" description="Helical" evidence="9">
    <location>
        <begin position="304"/>
        <end position="323"/>
    </location>
</feature>
<keyword evidence="3" id="KW-0813">Transport</keyword>
<evidence type="ECO:0000313" key="12">
    <source>
        <dbReference type="Proteomes" id="UP001428817"/>
    </source>
</evidence>
<keyword evidence="4" id="KW-1003">Cell membrane</keyword>
<accession>A0ABP9REA5</accession>
<dbReference type="PROSITE" id="PS50850">
    <property type="entry name" value="MFS"/>
    <property type="match status" value="1"/>
</dbReference>
<evidence type="ECO:0000256" key="4">
    <source>
        <dbReference type="ARBA" id="ARBA00022475"/>
    </source>
</evidence>
<dbReference type="InterPro" id="IPR020846">
    <property type="entry name" value="MFS_dom"/>
</dbReference>
<feature type="transmembrane region" description="Helical" evidence="9">
    <location>
        <begin position="375"/>
        <end position="394"/>
    </location>
</feature>
<feature type="transmembrane region" description="Helical" evidence="9">
    <location>
        <begin position="400"/>
        <end position="417"/>
    </location>
</feature>
<dbReference type="InterPro" id="IPR011701">
    <property type="entry name" value="MFS"/>
</dbReference>
<feature type="transmembrane region" description="Helical" evidence="9">
    <location>
        <begin position="49"/>
        <end position="77"/>
    </location>
</feature>
<dbReference type="Proteomes" id="UP001428817">
    <property type="component" value="Unassembled WGS sequence"/>
</dbReference>
<organism evidence="11 12">
    <name type="scientific">Pseudonocardia eucalypti</name>
    <dbReference type="NCBI Taxonomy" id="648755"/>
    <lineage>
        <taxon>Bacteria</taxon>
        <taxon>Bacillati</taxon>
        <taxon>Actinomycetota</taxon>
        <taxon>Actinomycetes</taxon>
        <taxon>Pseudonocardiales</taxon>
        <taxon>Pseudonocardiaceae</taxon>
        <taxon>Pseudonocardia</taxon>
    </lineage>
</organism>
<evidence type="ECO:0000256" key="5">
    <source>
        <dbReference type="ARBA" id="ARBA00022692"/>
    </source>
</evidence>
<feature type="transmembrane region" description="Helical" evidence="9">
    <location>
        <begin position="185"/>
        <end position="204"/>
    </location>
</feature>
<dbReference type="PROSITE" id="PS00217">
    <property type="entry name" value="SUGAR_TRANSPORT_2"/>
    <property type="match status" value="1"/>
</dbReference>
<feature type="transmembrane region" description="Helical" evidence="9">
    <location>
        <begin position="238"/>
        <end position="256"/>
    </location>
</feature>
<keyword evidence="7 9" id="KW-1133">Transmembrane helix</keyword>
<dbReference type="SUPFAM" id="SSF103473">
    <property type="entry name" value="MFS general substrate transporter"/>
    <property type="match status" value="1"/>
</dbReference>
<dbReference type="InterPro" id="IPR051084">
    <property type="entry name" value="H+-coupled_symporters"/>
</dbReference>
<evidence type="ECO:0000256" key="2">
    <source>
        <dbReference type="ARBA" id="ARBA00008240"/>
    </source>
</evidence>
<protein>
    <submittedName>
        <fullName evidence="11">MFS transporter</fullName>
    </submittedName>
</protein>
<feature type="transmembrane region" description="Helical" evidence="9">
    <location>
        <begin position="276"/>
        <end position="297"/>
    </location>
</feature>
<dbReference type="PANTHER" id="PTHR43528">
    <property type="entry name" value="ALPHA-KETOGLUTARATE PERMEASE"/>
    <property type="match status" value="1"/>
</dbReference>
<comment type="subcellular location">
    <subcellularLocation>
        <location evidence="1">Cell membrane</location>
        <topology evidence="1">Multi-pass membrane protein</topology>
    </subcellularLocation>
</comment>
<gene>
    <name evidence="11" type="ORF">GCM10023321_82270</name>
</gene>
<dbReference type="PANTHER" id="PTHR43528:SF1">
    <property type="entry name" value="ALPHA-KETOGLUTARATE PERMEASE"/>
    <property type="match status" value="1"/>
</dbReference>
<reference evidence="12" key="1">
    <citation type="journal article" date="2019" name="Int. J. Syst. Evol. Microbiol.">
        <title>The Global Catalogue of Microorganisms (GCM) 10K type strain sequencing project: providing services to taxonomists for standard genome sequencing and annotation.</title>
        <authorList>
            <consortium name="The Broad Institute Genomics Platform"/>
            <consortium name="The Broad Institute Genome Sequencing Center for Infectious Disease"/>
            <person name="Wu L."/>
            <person name="Ma J."/>
        </authorList>
    </citation>
    <scope>NUCLEOTIDE SEQUENCE [LARGE SCALE GENOMIC DNA]</scope>
    <source>
        <strain evidence="12">JCM 18303</strain>
    </source>
</reference>
<evidence type="ECO:0000256" key="1">
    <source>
        <dbReference type="ARBA" id="ARBA00004651"/>
    </source>
</evidence>
<proteinExistence type="inferred from homology"/>
<comment type="similarity">
    <text evidence="2">Belongs to the major facilitator superfamily. Metabolite:H+ Symporter (MHS) family (TC 2.A.1.6) family.</text>
</comment>
<feature type="transmembrane region" description="Helical" evidence="9">
    <location>
        <begin position="150"/>
        <end position="173"/>
    </location>
</feature>
<feature type="transmembrane region" description="Helical" evidence="9">
    <location>
        <begin position="329"/>
        <end position="354"/>
    </location>
</feature>
<dbReference type="InterPro" id="IPR005829">
    <property type="entry name" value="Sugar_transporter_CS"/>
</dbReference>
<keyword evidence="8 9" id="KW-0472">Membrane</keyword>
<dbReference type="InterPro" id="IPR036259">
    <property type="entry name" value="MFS_trans_sf"/>
</dbReference>
<evidence type="ECO:0000256" key="3">
    <source>
        <dbReference type="ARBA" id="ARBA00022448"/>
    </source>
</evidence>